<dbReference type="AlphaFoldDB" id="A0A6N8HYT6"/>
<protein>
    <recommendedName>
        <fullName evidence="4">Aldehyde dehydrogenase</fullName>
    </recommendedName>
</protein>
<dbReference type="PROSITE" id="PS00070">
    <property type="entry name" value="ALDEHYDE_DEHYDR_CYS"/>
    <property type="match status" value="1"/>
</dbReference>
<dbReference type="Proteomes" id="UP000469440">
    <property type="component" value="Unassembled WGS sequence"/>
</dbReference>
<dbReference type="SUPFAM" id="SSF53720">
    <property type="entry name" value="ALDH-like"/>
    <property type="match status" value="1"/>
</dbReference>
<dbReference type="InterPro" id="IPR015590">
    <property type="entry name" value="Aldehyde_DH_dom"/>
</dbReference>
<evidence type="ECO:0000313" key="10">
    <source>
        <dbReference type="Proteomes" id="UP000469440"/>
    </source>
</evidence>
<dbReference type="InterPro" id="IPR016160">
    <property type="entry name" value="Ald_DH_CS_CYS"/>
</dbReference>
<evidence type="ECO:0000256" key="1">
    <source>
        <dbReference type="ARBA" id="ARBA00009986"/>
    </source>
</evidence>
<dbReference type="CDD" id="cd07136">
    <property type="entry name" value="ALDH_YwdH-P39616"/>
    <property type="match status" value="1"/>
</dbReference>
<evidence type="ECO:0000256" key="2">
    <source>
        <dbReference type="ARBA" id="ARBA00023002"/>
    </source>
</evidence>
<reference evidence="9 10" key="1">
    <citation type="submission" date="2019-09" db="EMBL/GenBank/DDBJ databases">
        <title>Genome sequence of Clostridium sp. EA1.</title>
        <authorList>
            <person name="Poehlein A."/>
            <person name="Bengelsdorf F.R."/>
            <person name="Daniel R."/>
        </authorList>
    </citation>
    <scope>NUCLEOTIDE SEQUENCE [LARGE SCALE GENOMIC DNA]</scope>
    <source>
        <strain evidence="9 10">EA1</strain>
    </source>
</reference>
<evidence type="ECO:0000256" key="6">
    <source>
        <dbReference type="PROSITE-ProRule" id="PRU10007"/>
    </source>
</evidence>
<keyword evidence="2 4" id="KW-0560">Oxidoreductase</keyword>
<name>A0A6N8HYT6_9FIRM</name>
<dbReference type="GO" id="GO:0006081">
    <property type="term" value="P:aldehyde metabolic process"/>
    <property type="evidence" value="ECO:0007669"/>
    <property type="project" value="InterPro"/>
</dbReference>
<keyword evidence="3" id="KW-0520">NAD</keyword>
<proteinExistence type="inferred from homology"/>
<dbReference type="InterPro" id="IPR016163">
    <property type="entry name" value="Ald_DH_C"/>
</dbReference>
<evidence type="ECO:0000256" key="7">
    <source>
        <dbReference type="RuleBase" id="RU003345"/>
    </source>
</evidence>
<dbReference type="InterPro" id="IPR029510">
    <property type="entry name" value="Ald_DH_CS_GLU"/>
</dbReference>
<evidence type="ECO:0000256" key="5">
    <source>
        <dbReference type="PIRSR" id="PIRSR036492-1"/>
    </source>
</evidence>
<comment type="caution">
    <text evidence="9">The sequence shown here is derived from an EMBL/GenBank/DDBJ whole genome shotgun (WGS) entry which is preliminary data.</text>
</comment>
<accession>A0A6N8HYT6</accession>
<evidence type="ECO:0000259" key="8">
    <source>
        <dbReference type="Pfam" id="PF00171"/>
    </source>
</evidence>
<dbReference type="FunFam" id="3.40.605.10:FF:000004">
    <property type="entry name" value="Aldehyde dehydrogenase"/>
    <property type="match status" value="1"/>
</dbReference>
<evidence type="ECO:0000256" key="4">
    <source>
        <dbReference type="PIRNR" id="PIRNR036492"/>
    </source>
</evidence>
<dbReference type="GO" id="GO:0004029">
    <property type="term" value="F:aldehyde dehydrogenase (NAD+) activity"/>
    <property type="evidence" value="ECO:0007669"/>
    <property type="project" value="TreeGrafter"/>
</dbReference>
<sequence length="458" mass="51368">MVITDLVTLTQAQRSYFLTDETKPVERRMEMLNILKSGILKREKDIYAALKADLNKSEFESYMTEVGMVLDELRFITKHLRGWARPRRVPTPLAQFHSRSFQIPEPYGVVLIMSPWNYPFQLSLEPLIGAIAAGNCAIVKPSAYAPRTSQVIAELIADCFSPEYVSVVQGGRQENQDLLKQRFDYIFFTGSVAVGKQVMESASRFLTPVSLELGGKSPCIVDPTADLKIAARRVAFGKFLNAGQTCVAPDYLLIQQTVKDEFLHDLIDEIKGFYGDSPLDNDSYPKIINEKHFTRLKNLMEGESVVTGGRTNDKGQIAPTILDGVTAQSPVMREEIFGPVLPVLVYDDITEAIDFIRQREKPLALYLFTKDRKTQNRVLGSLSFGGGCVNDTIIHLATSHMGFGGVGNSGMGSYHGKASFDTFSHYKSIVKKSYWIDLPFRYPPHTAFKARLIRMFLH</sequence>
<evidence type="ECO:0000313" key="9">
    <source>
        <dbReference type="EMBL" id="MVB10765.1"/>
    </source>
</evidence>
<evidence type="ECO:0000256" key="3">
    <source>
        <dbReference type="ARBA" id="ARBA00023027"/>
    </source>
</evidence>
<dbReference type="FunFam" id="3.40.309.10:FF:000003">
    <property type="entry name" value="Aldehyde dehydrogenase"/>
    <property type="match status" value="1"/>
</dbReference>
<dbReference type="InterPro" id="IPR016161">
    <property type="entry name" value="Ald_DH/histidinol_DH"/>
</dbReference>
<feature type="domain" description="Aldehyde dehydrogenase" evidence="8">
    <location>
        <begin position="19"/>
        <end position="429"/>
    </location>
</feature>
<organism evidence="9 10">
    <name type="scientific">Caproicibacter fermentans</name>
    <dbReference type="NCBI Taxonomy" id="2576756"/>
    <lineage>
        <taxon>Bacteria</taxon>
        <taxon>Bacillati</taxon>
        <taxon>Bacillota</taxon>
        <taxon>Clostridia</taxon>
        <taxon>Eubacteriales</taxon>
        <taxon>Acutalibacteraceae</taxon>
        <taxon>Caproicibacter</taxon>
    </lineage>
</organism>
<comment type="similarity">
    <text evidence="1 4 7">Belongs to the aldehyde dehydrogenase family.</text>
</comment>
<gene>
    <name evidence="9" type="primary">mdlD</name>
    <name evidence="9" type="ORF">CAFE_14630</name>
</gene>
<feature type="active site" evidence="5 6">
    <location>
        <position position="212"/>
    </location>
</feature>
<dbReference type="Gene3D" id="3.40.605.10">
    <property type="entry name" value="Aldehyde Dehydrogenase, Chain A, domain 1"/>
    <property type="match status" value="1"/>
</dbReference>
<dbReference type="PROSITE" id="PS00687">
    <property type="entry name" value="ALDEHYDE_DEHYDR_GLU"/>
    <property type="match status" value="1"/>
</dbReference>
<dbReference type="InterPro" id="IPR012394">
    <property type="entry name" value="Aldehyde_DH_NAD(P)"/>
</dbReference>
<dbReference type="EMBL" id="VWXL01000047">
    <property type="protein sequence ID" value="MVB10765.1"/>
    <property type="molecule type" value="Genomic_DNA"/>
</dbReference>
<dbReference type="PIRSF" id="PIRSF036492">
    <property type="entry name" value="ALDH"/>
    <property type="match status" value="1"/>
</dbReference>
<dbReference type="GO" id="GO:0005737">
    <property type="term" value="C:cytoplasm"/>
    <property type="evidence" value="ECO:0007669"/>
    <property type="project" value="TreeGrafter"/>
</dbReference>
<feature type="active site" evidence="5">
    <location>
        <position position="246"/>
    </location>
</feature>
<dbReference type="PANTHER" id="PTHR43570:SF16">
    <property type="entry name" value="ALDEHYDE DEHYDROGENASE TYPE III, ISOFORM Q"/>
    <property type="match status" value="1"/>
</dbReference>
<keyword evidence="10" id="KW-1185">Reference proteome</keyword>
<dbReference type="PANTHER" id="PTHR43570">
    <property type="entry name" value="ALDEHYDE DEHYDROGENASE"/>
    <property type="match status" value="1"/>
</dbReference>
<dbReference type="Pfam" id="PF00171">
    <property type="entry name" value="Aldedh"/>
    <property type="match status" value="1"/>
</dbReference>
<dbReference type="Gene3D" id="3.40.309.10">
    <property type="entry name" value="Aldehyde Dehydrogenase, Chain A, domain 2"/>
    <property type="match status" value="1"/>
</dbReference>
<dbReference type="InterPro" id="IPR016162">
    <property type="entry name" value="Ald_DH_N"/>
</dbReference>